<evidence type="ECO:0000313" key="8">
    <source>
        <dbReference type="EMBL" id="CAG9853748.1"/>
    </source>
</evidence>
<dbReference type="SMART" id="SM00355">
    <property type="entry name" value="ZnF_C2H2"/>
    <property type="match status" value="27"/>
</dbReference>
<feature type="region of interest" description="Disordered" evidence="6">
    <location>
        <begin position="455"/>
        <end position="511"/>
    </location>
</feature>
<dbReference type="InterPro" id="IPR036236">
    <property type="entry name" value="Znf_C2H2_sf"/>
</dbReference>
<feature type="region of interest" description="Disordered" evidence="6">
    <location>
        <begin position="3158"/>
        <end position="3221"/>
    </location>
</feature>
<keyword evidence="1" id="KW-0479">Metal-binding</keyword>
<evidence type="ECO:0000313" key="9">
    <source>
        <dbReference type="Proteomes" id="UP001153712"/>
    </source>
</evidence>
<feature type="compositionally biased region" description="Basic and acidic residues" evidence="6">
    <location>
        <begin position="892"/>
        <end position="902"/>
    </location>
</feature>
<feature type="region of interest" description="Disordered" evidence="6">
    <location>
        <begin position="3234"/>
        <end position="3261"/>
    </location>
</feature>
<reference evidence="8" key="1">
    <citation type="submission" date="2022-01" db="EMBL/GenBank/DDBJ databases">
        <authorList>
            <person name="King R."/>
        </authorList>
    </citation>
    <scope>NUCLEOTIDE SEQUENCE</scope>
</reference>
<evidence type="ECO:0000256" key="3">
    <source>
        <dbReference type="ARBA" id="ARBA00022771"/>
    </source>
</evidence>
<feature type="domain" description="C2H2-type" evidence="7">
    <location>
        <begin position="2180"/>
        <end position="2209"/>
    </location>
</feature>
<feature type="compositionally biased region" description="Basic and acidic residues" evidence="6">
    <location>
        <begin position="481"/>
        <end position="491"/>
    </location>
</feature>
<feature type="domain" description="C2H2-type" evidence="7">
    <location>
        <begin position="2685"/>
        <end position="2707"/>
    </location>
</feature>
<dbReference type="InterPro" id="IPR013087">
    <property type="entry name" value="Znf_C2H2_type"/>
</dbReference>
<dbReference type="SUPFAM" id="SSF57667">
    <property type="entry name" value="beta-beta-alpha zinc fingers"/>
    <property type="match status" value="1"/>
</dbReference>
<feature type="region of interest" description="Disordered" evidence="6">
    <location>
        <begin position="3121"/>
        <end position="3141"/>
    </location>
</feature>
<feature type="domain" description="C2H2-type" evidence="7">
    <location>
        <begin position="2899"/>
        <end position="2929"/>
    </location>
</feature>
<feature type="domain" description="C2H2-type" evidence="7">
    <location>
        <begin position="3621"/>
        <end position="3644"/>
    </location>
</feature>
<accession>A0A9N9TFB9</accession>
<feature type="region of interest" description="Disordered" evidence="6">
    <location>
        <begin position="633"/>
        <end position="661"/>
    </location>
</feature>
<feature type="compositionally biased region" description="Basic and acidic residues" evidence="6">
    <location>
        <begin position="360"/>
        <end position="390"/>
    </location>
</feature>
<dbReference type="GO" id="GO:0005634">
    <property type="term" value="C:nucleus"/>
    <property type="evidence" value="ECO:0007669"/>
    <property type="project" value="TreeGrafter"/>
</dbReference>
<feature type="compositionally biased region" description="Basic and acidic residues" evidence="6">
    <location>
        <begin position="328"/>
        <end position="353"/>
    </location>
</feature>
<dbReference type="PANTHER" id="PTHR24403:SF67">
    <property type="entry name" value="FI01116P-RELATED"/>
    <property type="match status" value="1"/>
</dbReference>
<evidence type="ECO:0000256" key="2">
    <source>
        <dbReference type="ARBA" id="ARBA00022737"/>
    </source>
</evidence>
<feature type="compositionally biased region" description="Basic and acidic residues" evidence="6">
    <location>
        <begin position="1582"/>
        <end position="1599"/>
    </location>
</feature>
<dbReference type="Pfam" id="PF21538">
    <property type="entry name" value="Med15_M"/>
    <property type="match status" value="1"/>
</dbReference>
<evidence type="ECO:0000256" key="5">
    <source>
        <dbReference type="PROSITE-ProRule" id="PRU00042"/>
    </source>
</evidence>
<feature type="region of interest" description="Disordered" evidence="6">
    <location>
        <begin position="1570"/>
        <end position="1663"/>
    </location>
</feature>
<feature type="region of interest" description="Disordered" evidence="6">
    <location>
        <begin position="3470"/>
        <end position="3504"/>
    </location>
</feature>
<feature type="domain" description="C2H2-type" evidence="7">
    <location>
        <begin position="2810"/>
        <end position="2837"/>
    </location>
</feature>
<feature type="compositionally biased region" description="Low complexity" evidence="6">
    <location>
        <begin position="2556"/>
        <end position="2573"/>
    </location>
</feature>
<feature type="domain" description="C2H2-type" evidence="7">
    <location>
        <begin position="3727"/>
        <end position="3755"/>
    </location>
</feature>
<feature type="compositionally biased region" description="Polar residues" evidence="6">
    <location>
        <begin position="134"/>
        <end position="147"/>
    </location>
</feature>
<name>A0A9N9TFB9_PHYSR</name>
<feature type="region of interest" description="Disordered" evidence="6">
    <location>
        <begin position="846"/>
        <end position="1010"/>
    </location>
</feature>
<keyword evidence="2" id="KW-0677">Repeat</keyword>
<feature type="compositionally biased region" description="Basic and acidic residues" evidence="6">
    <location>
        <begin position="499"/>
        <end position="508"/>
    </location>
</feature>
<protein>
    <recommendedName>
        <fullName evidence="7">C2H2-type domain-containing protein</fullName>
    </recommendedName>
</protein>
<feature type="region of interest" description="Disordered" evidence="6">
    <location>
        <begin position="1055"/>
        <end position="1158"/>
    </location>
</feature>
<feature type="compositionally biased region" description="Basic and acidic residues" evidence="6">
    <location>
        <begin position="1131"/>
        <end position="1144"/>
    </location>
</feature>
<feature type="compositionally biased region" description="Polar residues" evidence="6">
    <location>
        <begin position="3488"/>
        <end position="3497"/>
    </location>
</feature>
<dbReference type="GO" id="GO:0045944">
    <property type="term" value="P:positive regulation of transcription by RNA polymerase II"/>
    <property type="evidence" value="ECO:0007669"/>
    <property type="project" value="TreeGrafter"/>
</dbReference>
<dbReference type="PANTHER" id="PTHR24403">
    <property type="entry name" value="ZINC FINGER PROTEIN"/>
    <property type="match status" value="1"/>
</dbReference>
<dbReference type="PROSITE" id="PS00028">
    <property type="entry name" value="ZINC_FINGER_C2H2_1"/>
    <property type="match status" value="8"/>
</dbReference>
<dbReference type="Gene3D" id="3.30.160.60">
    <property type="entry name" value="Classic Zinc Finger"/>
    <property type="match status" value="6"/>
</dbReference>
<evidence type="ECO:0000256" key="6">
    <source>
        <dbReference type="SAM" id="MobiDB-lite"/>
    </source>
</evidence>
<feature type="region of interest" description="Disordered" evidence="6">
    <location>
        <begin position="741"/>
        <end position="829"/>
    </location>
</feature>
<organism evidence="8 9">
    <name type="scientific">Phyllotreta striolata</name>
    <name type="common">Striped flea beetle</name>
    <name type="synonym">Crioceris striolata</name>
    <dbReference type="NCBI Taxonomy" id="444603"/>
    <lineage>
        <taxon>Eukaryota</taxon>
        <taxon>Metazoa</taxon>
        <taxon>Ecdysozoa</taxon>
        <taxon>Arthropoda</taxon>
        <taxon>Hexapoda</taxon>
        <taxon>Insecta</taxon>
        <taxon>Pterygota</taxon>
        <taxon>Neoptera</taxon>
        <taxon>Endopterygota</taxon>
        <taxon>Coleoptera</taxon>
        <taxon>Polyphaga</taxon>
        <taxon>Cucujiformia</taxon>
        <taxon>Chrysomeloidea</taxon>
        <taxon>Chrysomelidae</taxon>
        <taxon>Galerucinae</taxon>
        <taxon>Alticini</taxon>
        <taxon>Phyllotreta</taxon>
    </lineage>
</organism>
<feature type="region of interest" description="Disordered" evidence="6">
    <location>
        <begin position="2447"/>
        <end position="2467"/>
    </location>
</feature>
<feature type="compositionally biased region" description="Low complexity" evidence="6">
    <location>
        <begin position="968"/>
        <end position="993"/>
    </location>
</feature>
<dbReference type="InterPro" id="IPR048385">
    <property type="entry name" value="Med15_central"/>
</dbReference>
<feature type="region of interest" description="Disordered" evidence="6">
    <location>
        <begin position="2556"/>
        <end position="2580"/>
    </location>
</feature>
<feature type="compositionally biased region" description="Acidic residues" evidence="6">
    <location>
        <begin position="1286"/>
        <end position="1305"/>
    </location>
</feature>
<dbReference type="Proteomes" id="UP001153712">
    <property type="component" value="Chromosome 1"/>
</dbReference>
<feature type="region of interest" description="Disordered" evidence="6">
    <location>
        <begin position="134"/>
        <end position="167"/>
    </location>
</feature>
<feature type="compositionally biased region" description="Basic and acidic residues" evidence="6">
    <location>
        <begin position="912"/>
        <end position="926"/>
    </location>
</feature>
<evidence type="ECO:0000256" key="4">
    <source>
        <dbReference type="ARBA" id="ARBA00022833"/>
    </source>
</evidence>
<sequence length="3876" mass="440102">MYNANEFGSRFRLDSEPSTAISRIPDRIAVRTVVMEALREYVALGTRGPMADDEYNNKLRSLQQYIPFLENMITQLKDPSKKNREQQLNKMESLYAMITDKKKKLKLETLNKCEDVITKLFEKVNHKTLNINTVKKDQTYSPQSTPASPSPEPNDYVNPTTIPTERLEPKSHLPKVDIYSSAAESLRKLNTCNKESLPAFSAKCPDLTKPPISLDDLRCLEVDVQVKINENASLSELKKMRNKIATELMFEDIKSISKPGNAESSRSGLDRSNKPSTVACSGSSSDKICTKKFEPITIKPKPVPRTLKEPHSVFGNVLSNIDEKLYEENKKKTERRSSASKEESITKDNESKRERRHSKETRVEKDEKKGKNIRSDDKGSKDRTTDRKDSKEENIICIDKTAESNTTKSNTEPSSNVKNTKYYDLTGTKSFKGKESPCAKTQTLSTSSINRTVIIIDDDDSPANDKNDQPIVIDDNSSPNSKREESDRAKTDQSQTTQEFRRLADKYNPKPRKRSVDVINVEEEIVNVMSPIPSITISPDPPPHLATCTSQPFDKEFVPFKTNSSLPAQPRPFVTSAIPNQVQSSHQSTMDNFVSEYAREEFQSVNRRPNHLNVPLGHSPILMSPKDNFPSDSTRENFGSSQHRRFNYEPTSHHRYGPPPPNQRYFKNFNQKFREPPMLDFQPPNNIPLTQNNPSHHVYDHRPPVLSPETPHYREPKHNFGNHMNRDTFLPKDDLRWRLGDSRTPWDRSEHESRFRGPMTYKEHREMRENSRDPRLLRDPRNNRERLTSPENKSRECRDTFKNKETEPVQNTRDPRVNRDYTDSERSKSRYRYDSRFDRLYSATNKDLPSKSFSKETDTFMSPLDSLYSGKETKRTGKGYGVQPFRIPKKKKEGEKDEKESVVDIDNSSQDSEPKVATKESVKQLEPEFIDNSSEIFKETEENDKNVKEDQAIIKTNIEDANIEAIEESATATETNNEQEVSTEPQENNTTKTNEPEKKEERKQPSTEQTILANFFGNLLSSQNKKDKKSALYSLISTFSDTFSTKELAKITKIINANDEDDSSDDQEKVVADKPKEDSKSDEVEQKPVEKDEKVEPSSDVAKEESEPEEEIALPKRRCRTRRISSYTSPTKDKLDDTAIKESVESPVTNDEAESPTDKVVVTVSERIKSRKRGAKKPKKKCRSELDKLHEDIKEMFIRDGVLTASGKRMCNLLKDDPCVLANDTFKLDSNESVKGRKKPVTNLKIADEMAMKAMKNVRVLIQKIPDVEETATVRRLTRSMTASEDQFDDSAEANKEDFDEEGNSEVEKESSSNADAQKRQKRKRLKSNWASGIIKKKKKKQSSADDTQSQKSTDDDLQSQKSSNSEESSSIHDKGYYLDFSSPKSQKCKLCDYIGTKITTHYVFHHKGSEVLSSRFSPSMATEAIHDAKNNLAKYESHQMAKNSQLSYTCRFCQFQAYAIPTIFYDHLSRHTGEYRHLCPNCHVAYRTNKVLKAHMKTKHLEDKKPIVRKSHDNVILFGYLCGKCNYVQILKENMDKHVKAHHSHDSVVHKINLSTHFDERIETWNHKVNTKESNANTDSSNKKSGDKKVAKSSEPIKKKYPIRTKYTKKDDDSQSSDKDGDDNSSEEEESAPTLQNEQQQVSKVDSFRPVRAKRAAKEKAQEKMKVIMEMGEVPNRKKTSLAENNEDSTNKLEFTPENKKHNTFITKEPMKDASKEIKQSVYTSVTDYEDDDKKNKLIDTVGKDIVKVKKEVEMNVFTCNTDIQEENKKIEQERLQKMEELNRSFGSRTSLNFVDKLCDRLNQSNVTIKDEPQEEFVDTKYHTLSSKSPDISPILEKTATLAADKAPAQSRVSLLESLNSNVAAHTFDVAQKNDKNIMNMIEKLKGNLGVDDNFKLEDQDVDEIDNDSPPPLTYINQIKSQNLPVKTLEICGLLKVVKTEESTTFSCLVPPCVFFTENEQHFHDHCKEGHVSGLWGRSSSLCEMCGMEINKTDDANLLENVYKHLFIHHGDFIKSSSKLQPVPATSMIRLRKLSGDALSLSASLDVEHNDVANVDITNQTSIEQSESAKETDDNPFSFKITDVISLAGCEPQVPEDEDKLQISLNESRAPGLVAEHQPTVIRPTVSLGECQPPPLTPILKVTRPLLVKEAKMSTADILKPKKSTQALNKFIAEVGNLYKCPQFTCTYSTIVRELLEQHLKTHDFDKNEMVPCVYCDLRTPWEHVGVHIDIRHSNCKFTCSYCLYRACAKNYVFLHQDKVHPFQDYSVIVLRAQKNQKKFHIADSKIDLKTLCEPFRCHKACNVQFLFENEFTEHLNQYHYGQRFFTCGHEDCSSRMIISKMVHHWSVAHAVSTYQCAYCKTNSNELKLMYYHLAMSHQHLLPEIFVRIVSPKPNYTLGYNDEAFKRMRKITSLPNILEGWREEKLAVPCHDVTVPVSPVKVASAQSNASNKSPLASTSVKLSPGSTVTATSDGLLLVASKSVGAIKLGSPLGNPLIAVKSPESKLNLSGTNSLLIPSINSNMQTSLLNTAKTIQEESIPSNSGQQLANATITSTATSPSFNTNATSTSSSNLDVSVPARPDDINSNVAPLEHINLHEENNQDYVSESEVDPLDLGDANTFLSLTYSSEDEGDNGKAKKKIGLLGYQLFRCAFCEFSCSNGNDFKKHVTKSSTCRSATNSNRPFECVHCKKAFKHSHVLVEHVHTHGVLRYSCSLCGNKFPTCSQARTHMRSRHSITQTTQTLLNSASTSFSMGNEEFIIKPKLLLDESVAVNETTSDELSADVLNSKNVYNPDEIDKIPIRSIFITNLQCGVCTYATKVRTNLVRHLQFHLQEKAVPVSAPVNPVPCLEKNEKMFDKMVNLASSSHKSGSRMGSSTAKTENKDAVKCPEFVPSHTRYACCAESCNYLCPEEANLRHHLTALHDGETSFVCVHCKVPIVPADAEALIKHLKLHGLQLYKCQYCSFHHNLKHKVERHSNDSHIDLPNKVVTVRNLESETSDDTNSSAPANQNKSSKLWRCLMCKFRGNSEEAIRSHVWDKHEIDSQYKCALCLYKTDDKSTFSSHYNDHHPNYDVHIISSYRQNTEQANKDDKEINNFDTTPLWQRDRPRIKHIRGILFDESVPSSSKSPNKKVGKSSGAAAKNVSKNLDLAIESVAKGDSVLPDPDSKSSNSAKKSEDDEVCELAEGTSDVIVIDDDDDNEGASTASKTAAKPQTKRKRLRLVAVGPKDKLLRLEGSTDVSNGKTNDAKSDNVDVDDDDDESEKSLKLSFGEFGLPLNKQLKCPKCEKFKSKRISDFMFHLFKENRVHRYKCGICGDESITYRYMSKHVKEHGHKFNINDIIPMKKNIRLELWLQMLIKSQCTKIAPILTHIPDASPSDKNKVSCRYCSRWFKSEQDRIEHTLTHWFAMPFKCLECNRTTYNRDQMEKHFAQSHRGVALNFNEVGPTVAKELQHSDYLHMKEVEEQHLFKNNDEEVPIPPSPYADTTGESKQQNSTEAEKPAKAAVPIEKPFKVSDYKVLPVEELVIISKTDSNVPQNGDVYCCDYCAYMSNSEPIMMDHFFEDHQNANVKFKVLNQRICNSKKEDYIGCMFCDEVGSEITIRQHHMNVHEHETFLYYRYTCNICKKKFLKTTGLKLHSQRIHPDAAVTYTDVFNNIITSAAEKVSKEKVQSTNVAAPNRNLLSLLTPAAKIWKRYQCTECSYRRDFPSSSITNVRNHVKTHFKAYACEECGLKFKNKPDALVHFRKDHPDAEECILYDKDVQDSFNECMRIIQSEAIRIENPNTHHISTTSKECATARKSTSAFYYRPLEEFSYYGNPVEKLDMSKIMSTVEINGICMDMTADKLGKLFDLDPIVEVIKMQTSDEESEDVDIVS</sequence>
<evidence type="ECO:0000256" key="1">
    <source>
        <dbReference type="ARBA" id="ARBA00022723"/>
    </source>
</evidence>
<gene>
    <name evidence="8" type="ORF">PHYEVI_LOCUS219</name>
</gene>
<feature type="compositionally biased region" description="Polar residues" evidence="6">
    <location>
        <begin position="1634"/>
        <end position="1645"/>
    </location>
</feature>
<proteinExistence type="predicted"/>
<feature type="compositionally biased region" description="Polar residues" evidence="6">
    <location>
        <begin position="274"/>
        <end position="286"/>
    </location>
</feature>
<dbReference type="OrthoDB" id="4737882at2759"/>
<feature type="region of interest" description="Disordered" evidence="6">
    <location>
        <begin position="328"/>
        <end position="390"/>
    </location>
</feature>
<feature type="region of interest" description="Disordered" evidence="6">
    <location>
        <begin position="1276"/>
        <end position="1371"/>
    </location>
</feature>
<feature type="compositionally biased region" description="Low complexity" evidence="6">
    <location>
        <begin position="1360"/>
        <end position="1369"/>
    </location>
</feature>
<feature type="domain" description="C2H2-type" evidence="7">
    <location>
        <begin position="1478"/>
        <end position="1506"/>
    </location>
</feature>
<dbReference type="InterPro" id="IPR050688">
    <property type="entry name" value="Zinc_finger/UBP_domain"/>
</dbReference>
<dbReference type="PROSITE" id="PS50157">
    <property type="entry name" value="ZINC_FINGER_C2H2_2"/>
    <property type="match status" value="10"/>
</dbReference>
<evidence type="ECO:0000259" key="7">
    <source>
        <dbReference type="PROSITE" id="PS50157"/>
    </source>
</evidence>
<dbReference type="GO" id="GO:0008270">
    <property type="term" value="F:zinc ion binding"/>
    <property type="evidence" value="ECO:0007669"/>
    <property type="project" value="UniProtKB-KW"/>
</dbReference>
<feature type="domain" description="C2H2-type" evidence="7">
    <location>
        <begin position="2297"/>
        <end position="2326"/>
    </location>
</feature>
<feature type="compositionally biased region" description="Basic and acidic residues" evidence="6">
    <location>
        <begin position="1609"/>
        <end position="1620"/>
    </location>
</feature>
<feature type="compositionally biased region" description="Basic and acidic residues" evidence="6">
    <location>
        <begin position="936"/>
        <end position="952"/>
    </location>
</feature>
<keyword evidence="4" id="KW-0862">Zinc</keyword>
<dbReference type="EMBL" id="OU900094">
    <property type="protein sequence ID" value="CAG9853748.1"/>
    <property type="molecule type" value="Genomic_DNA"/>
</dbReference>
<feature type="region of interest" description="Disordered" evidence="6">
    <location>
        <begin position="257"/>
        <end position="286"/>
    </location>
</feature>
<feature type="compositionally biased region" description="Basic and acidic residues" evidence="6">
    <location>
        <begin position="994"/>
        <end position="1005"/>
    </location>
</feature>
<feature type="compositionally biased region" description="Acidic residues" evidence="6">
    <location>
        <begin position="1621"/>
        <end position="1632"/>
    </location>
</feature>
<keyword evidence="3 5" id="KW-0863">Zinc-finger</keyword>
<feature type="domain" description="C2H2-type" evidence="7">
    <location>
        <begin position="2712"/>
        <end position="2740"/>
    </location>
</feature>
<feature type="compositionally biased region" description="Basic and acidic residues" evidence="6">
    <location>
        <begin position="1066"/>
        <end position="1105"/>
    </location>
</feature>
<keyword evidence="9" id="KW-1185">Reference proteome</keyword>
<feature type="domain" description="C2H2-type" evidence="7">
    <location>
        <begin position="3412"/>
        <end position="3437"/>
    </location>
</feature>